<proteinExistence type="predicted"/>
<gene>
    <name evidence="1" type="ORF">S12H4_16596</name>
</gene>
<reference evidence="1" key="1">
    <citation type="journal article" date="2014" name="Front. Microbiol.">
        <title>High frequency of phylogenetically diverse reductive dehalogenase-homologous genes in deep subseafloor sedimentary metagenomes.</title>
        <authorList>
            <person name="Kawai M."/>
            <person name="Futagami T."/>
            <person name="Toyoda A."/>
            <person name="Takaki Y."/>
            <person name="Nishi S."/>
            <person name="Hori S."/>
            <person name="Arai W."/>
            <person name="Tsubouchi T."/>
            <person name="Morono Y."/>
            <person name="Uchiyama I."/>
            <person name="Ito T."/>
            <person name="Fujiyama A."/>
            <person name="Inagaki F."/>
            <person name="Takami H."/>
        </authorList>
    </citation>
    <scope>NUCLEOTIDE SEQUENCE</scope>
    <source>
        <strain evidence="1">Expedition CK06-06</strain>
    </source>
</reference>
<name>X1THP9_9ZZZZ</name>
<dbReference type="AlphaFoldDB" id="X1THP9"/>
<accession>X1THP9</accession>
<organism evidence="1">
    <name type="scientific">marine sediment metagenome</name>
    <dbReference type="NCBI Taxonomy" id="412755"/>
    <lineage>
        <taxon>unclassified sequences</taxon>
        <taxon>metagenomes</taxon>
        <taxon>ecological metagenomes</taxon>
    </lineage>
</organism>
<sequence>FGDPFEKVEGGKLIAPLQFPDVSIISLWGKASGKLFLG</sequence>
<evidence type="ECO:0000313" key="1">
    <source>
        <dbReference type="EMBL" id="GAI79549.1"/>
    </source>
</evidence>
<dbReference type="EMBL" id="BARW01008037">
    <property type="protein sequence ID" value="GAI79549.1"/>
    <property type="molecule type" value="Genomic_DNA"/>
</dbReference>
<protein>
    <submittedName>
        <fullName evidence="1">Uncharacterized protein</fullName>
    </submittedName>
</protein>
<feature type="non-terminal residue" evidence="1">
    <location>
        <position position="1"/>
    </location>
</feature>
<comment type="caution">
    <text evidence="1">The sequence shown here is derived from an EMBL/GenBank/DDBJ whole genome shotgun (WGS) entry which is preliminary data.</text>
</comment>